<dbReference type="InterPro" id="IPR023214">
    <property type="entry name" value="HAD_sf"/>
</dbReference>
<dbReference type="Proteomes" id="UP000032025">
    <property type="component" value="Unassembled WGS sequence"/>
</dbReference>
<protein>
    <submittedName>
        <fullName evidence="1">DNA, contig: SP630</fullName>
    </submittedName>
</protein>
<dbReference type="EMBL" id="BBJS01000030">
    <property type="protein sequence ID" value="GAN13936.1"/>
    <property type="molecule type" value="Genomic_DNA"/>
</dbReference>
<dbReference type="RefSeq" id="WP_232252397.1">
    <property type="nucleotide sequence ID" value="NZ_BBJS01000030.1"/>
</dbReference>
<dbReference type="AlphaFoldDB" id="A0A0C9MT90"/>
<dbReference type="Gene3D" id="3.90.1070.10">
    <property type="match status" value="1"/>
</dbReference>
<name>A0A0C9MT90_SPHPI</name>
<dbReference type="PIRSF" id="PIRSF030802">
    <property type="entry name" value="UCP030802"/>
    <property type="match status" value="1"/>
</dbReference>
<evidence type="ECO:0000313" key="1">
    <source>
        <dbReference type="EMBL" id="GAN13936.1"/>
    </source>
</evidence>
<dbReference type="SUPFAM" id="SSF56784">
    <property type="entry name" value="HAD-like"/>
    <property type="match status" value="1"/>
</dbReference>
<sequence length="252" mass="26883">MAMTIGAIAFVDLDDTLFQTIGKCPDDVPVDRLTPLGFTREGDPLSYATPRQMSFLTWLAQTTRLIPVTARSLDALRRVHIPFAAAICAHGGVILDDHGQVDEEWAARIAASAAAHVAELTGYADAIAAEAEHREQAIRVRVLTEDDVPLYVLVKHATADSAALNEVVDAAVPGLPVGWTDHRNGNNIALMPPYLGKRHAVERLLPRLRAAHGDLPVLGIGDSLTDAPFMAACDFAMMPVGSQLGKQVLGGG</sequence>
<organism evidence="1 2">
    <name type="scientific">Sphingomonas paucimobilis NBRC 13935</name>
    <dbReference type="NCBI Taxonomy" id="1219050"/>
    <lineage>
        <taxon>Bacteria</taxon>
        <taxon>Pseudomonadati</taxon>
        <taxon>Pseudomonadota</taxon>
        <taxon>Alphaproteobacteria</taxon>
        <taxon>Sphingomonadales</taxon>
        <taxon>Sphingomonadaceae</taxon>
        <taxon>Sphingomonas</taxon>
    </lineage>
</organism>
<reference evidence="1 2" key="1">
    <citation type="submission" date="2014-08" db="EMBL/GenBank/DDBJ databases">
        <title>Whole genome shotgun sequence of Sphingomonas paucimobilis NBRC 13935.</title>
        <authorList>
            <person name="Hosoyama A."/>
            <person name="Hashimoto M."/>
            <person name="Hosoyama Y."/>
            <person name="Noguchi M."/>
            <person name="Uohara A."/>
            <person name="Ohji S."/>
            <person name="Katano-Makiyama Y."/>
            <person name="Ichikawa N."/>
            <person name="Kimura A."/>
            <person name="Yamazoe A."/>
            <person name="Fujita N."/>
        </authorList>
    </citation>
    <scope>NUCLEOTIDE SEQUENCE [LARGE SCALE GENOMIC DNA]</scope>
    <source>
        <strain evidence="1 2">NBRC 13935</strain>
    </source>
</reference>
<proteinExistence type="predicted"/>
<dbReference type="InterPro" id="IPR036412">
    <property type="entry name" value="HAD-like_sf"/>
</dbReference>
<keyword evidence="2" id="KW-1185">Reference proteome</keyword>
<comment type="caution">
    <text evidence="1">The sequence shown here is derived from an EMBL/GenBank/DDBJ whole genome shotgun (WGS) entry which is preliminary data.</text>
</comment>
<gene>
    <name evidence="1" type="ORF">SP6_30_00760</name>
</gene>
<dbReference type="Gene3D" id="3.40.50.1000">
    <property type="entry name" value="HAD superfamily/HAD-like"/>
    <property type="match status" value="1"/>
</dbReference>
<accession>A0A0C9MT90</accession>
<dbReference type="InterPro" id="IPR024197">
    <property type="entry name" value="TPP-like"/>
</dbReference>
<evidence type="ECO:0000313" key="2">
    <source>
        <dbReference type="Proteomes" id="UP000032025"/>
    </source>
</evidence>